<feature type="non-terminal residue" evidence="1">
    <location>
        <position position="1"/>
    </location>
</feature>
<keyword evidence="2" id="KW-1185">Reference proteome</keyword>
<evidence type="ECO:0000313" key="1">
    <source>
        <dbReference type="EMBL" id="CAG8594385.1"/>
    </source>
</evidence>
<dbReference type="EMBL" id="CAJVPM010013363">
    <property type="protein sequence ID" value="CAG8594385.1"/>
    <property type="molecule type" value="Genomic_DNA"/>
</dbReference>
<accession>A0ACA9MJU2</accession>
<evidence type="ECO:0000313" key="2">
    <source>
        <dbReference type="Proteomes" id="UP000789860"/>
    </source>
</evidence>
<proteinExistence type="predicted"/>
<dbReference type="Proteomes" id="UP000789860">
    <property type="component" value="Unassembled WGS sequence"/>
</dbReference>
<protein>
    <submittedName>
        <fullName evidence="1">6583_t:CDS:1</fullName>
    </submittedName>
</protein>
<organism evidence="1 2">
    <name type="scientific">Scutellospora calospora</name>
    <dbReference type="NCBI Taxonomy" id="85575"/>
    <lineage>
        <taxon>Eukaryota</taxon>
        <taxon>Fungi</taxon>
        <taxon>Fungi incertae sedis</taxon>
        <taxon>Mucoromycota</taxon>
        <taxon>Glomeromycotina</taxon>
        <taxon>Glomeromycetes</taxon>
        <taxon>Diversisporales</taxon>
        <taxon>Gigasporaceae</taxon>
        <taxon>Scutellospora</taxon>
    </lineage>
</organism>
<sequence length="43" mass="4718">YNDLGAGIKRNANGSIVLIIPHQDLNNAQKMNKQTRLSTPKAN</sequence>
<gene>
    <name evidence="1" type="ORF">SCALOS_LOCUS6695</name>
</gene>
<reference evidence="1" key="1">
    <citation type="submission" date="2021-06" db="EMBL/GenBank/DDBJ databases">
        <authorList>
            <person name="Kallberg Y."/>
            <person name="Tangrot J."/>
            <person name="Rosling A."/>
        </authorList>
    </citation>
    <scope>NUCLEOTIDE SEQUENCE</scope>
    <source>
        <strain evidence="1">AU212A</strain>
    </source>
</reference>
<comment type="caution">
    <text evidence="1">The sequence shown here is derived from an EMBL/GenBank/DDBJ whole genome shotgun (WGS) entry which is preliminary data.</text>
</comment>
<name>A0ACA9MJU2_9GLOM</name>